<dbReference type="eggNOG" id="COG0463">
    <property type="taxonomic scope" value="Bacteria"/>
</dbReference>
<dbReference type="GO" id="GO:0016740">
    <property type="term" value="F:transferase activity"/>
    <property type="evidence" value="ECO:0007669"/>
    <property type="project" value="UniProtKB-KW"/>
</dbReference>
<dbReference type="AlphaFoldDB" id="A0A1Y3U1E7"/>
<evidence type="ECO:0000256" key="1">
    <source>
        <dbReference type="ARBA" id="ARBA00006739"/>
    </source>
</evidence>
<keyword evidence="3" id="KW-0812">Transmembrane</keyword>
<proteinExistence type="inferred from homology"/>
<comment type="similarity">
    <text evidence="1">Belongs to the glycosyltransferase 2 family.</text>
</comment>
<dbReference type="Pfam" id="PF00535">
    <property type="entry name" value="Glycos_transf_2"/>
    <property type="match status" value="1"/>
</dbReference>
<dbReference type="Gene3D" id="3.90.550.10">
    <property type="entry name" value="Spore Coat Polysaccharide Biosynthesis Protein SpsA, Chain A"/>
    <property type="match status" value="1"/>
</dbReference>
<dbReference type="PANTHER" id="PTHR48090">
    <property type="entry name" value="UNDECAPRENYL-PHOSPHATE 4-DEOXY-4-FORMAMIDO-L-ARABINOSE TRANSFERASE-RELATED"/>
    <property type="match status" value="1"/>
</dbReference>
<name>A0A1Y3U1E7_9ACTN</name>
<feature type="transmembrane region" description="Helical" evidence="3">
    <location>
        <begin position="261"/>
        <end position="282"/>
    </location>
</feature>
<dbReference type="InterPro" id="IPR029044">
    <property type="entry name" value="Nucleotide-diphossugar_trans"/>
</dbReference>
<protein>
    <submittedName>
        <fullName evidence="5">Glycosyl transferase</fullName>
    </submittedName>
</protein>
<reference evidence="6" key="1">
    <citation type="submission" date="2017-04" db="EMBL/GenBank/DDBJ databases">
        <title>Function of individual gut microbiota members based on whole genome sequencing of pure cultures obtained from chicken caecum.</title>
        <authorList>
            <person name="Medvecky M."/>
            <person name="Cejkova D."/>
            <person name="Polansky O."/>
            <person name="Karasova D."/>
            <person name="Kubasova T."/>
            <person name="Cizek A."/>
            <person name="Rychlik I."/>
        </authorList>
    </citation>
    <scope>NUCLEOTIDE SEQUENCE [LARGE SCALE GENOMIC DNA]</scope>
    <source>
        <strain evidence="6">An70</strain>
    </source>
</reference>
<sequence>MAARAAAAADASAGTVDAATPEATETAPTAKGHVAVLIPCYNEELTVGEVIDDFRQVLPGASIYVYDNNSSDRTAQVAREHGAQVRFEPRQGKGVTVRQMFRDIEADCYLLVDGDSTYPADAAPALIDPILAGEADMTVGDRLSNGSYAQENQRPFHDFGNNLVRWLIRLMYGYAFHDVMTGYRAFSRVFVRSLPVVSRGFQLECEISIHAVDKGWRIKEVPIDYRDRPAGSVSKLSTVSDGVRVLMAIGSLFKDYLPFKFFSLVAAVFVALGLAAGIPVVAEFAQTGYVSKVPSAILAVGLVFCGALAFSTGCILDTVAKATRKRWELDVYRAEDEMRRRQR</sequence>
<dbReference type="InterPro" id="IPR050256">
    <property type="entry name" value="Glycosyltransferase_2"/>
</dbReference>
<dbReference type="EMBL" id="NFHO01000007">
    <property type="protein sequence ID" value="OUN42632.1"/>
    <property type="molecule type" value="Genomic_DNA"/>
</dbReference>
<dbReference type="SUPFAM" id="SSF53448">
    <property type="entry name" value="Nucleotide-diphospho-sugar transferases"/>
    <property type="match status" value="1"/>
</dbReference>
<accession>A0A1Y3U1E7</accession>
<evidence type="ECO:0000313" key="5">
    <source>
        <dbReference type="EMBL" id="OUN42632.1"/>
    </source>
</evidence>
<comment type="caution">
    <text evidence="5">The sequence shown here is derived from an EMBL/GenBank/DDBJ whole genome shotgun (WGS) entry which is preliminary data.</text>
</comment>
<gene>
    <name evidence="5" type="ORF">B5G21_06660</name>
</gene>
<keyword evidence="3" id="KW-1133">Transmembrane helix</keyword>
<feature type="region of interest" description="Disordered" evidence="2">
    <location>
        <begin position="6"/>
        <end position="26"/>
    </location>
</feature>
<keyword evidence="5" id="KW-0808">Transferase</keyword>
<keyword evidence="6" id="KW-1185">Reference proteome</keyword>
<dbReference type="Proteomes" id="UP000196560">
    <property type="component" value="Unassembled WGS sequence"/>
</dbReference>
<evidence type="ECO:0000313" key="6">
    <source>
        <dbReference type="Proteomes" id="UP000196560"/>
    </source>
</evidence>
<feature type="transmembrane region" description="Helical" evidence="3">
    <location>
        <begin position="294"/>
        <end position="316"/>
    </location>
</feature>
<feature type="domain" description="Glycosyltransferase 2-like" evidence="4">
    <location>
        <begin position="36"/>
        <end position="189"/>
    </location>
</feature>
<keyword evidence="3" id="KW-0472">Membrane</keyword>
<dbReference type="STRING" id="1118060.GCA_000311845_00326"/>
<dbReference type="CDD" id="cd04179">
    <property type="entry name" value="DPM_DPG-synthase_like"/>
    <property type="match status" value="1"/>
</dbReference>
<dbReference type="InterPro" id="IPR001173">
    <property type="entry name" value="Glyco_trans_2-like"/>
</dbReference>
<evidence type="ECO:0000256" key="2">
    <source>
        <dbReference type="SAM" id="MobiDB-lite"/>
    </source>
</evidence>
<dbReference type="PANTHER" id="PTHR48090:SF7">
    <property type="entry name" value="RFBJ PROTEIN"/>
    <property type="match status" value="1"/>
</dbReference>
<evidence type="ECO:0000256" key="3">
    <source>
        <dbReference type="SAM" id="Phobius"/>
    </source>
</evidence>
<organism evidence="5 6">
    <name type="scientific">Enorma massiliensis</name>
    <dbReference type="NCBI Taxonomy" id="1472761"/>
    <lineage>
        <taxon>Bacteria</taxon>
        <taxon>Bacillati</taxon>
        <taxon>Actinomycetota</taxon>
        <taxon>Coriobacteriia</taxon>
        <taxon>Coriobacteriales</taxon>
        <taxon>Coriobacteriaceae</taxon>
        <taxon>Enorma</taxon>
    </lineage>
</organism>
<evidence type="ECO:0000259" key="4">
    <source>
        <dbReference type="Pfam" id="PF00535"/>
    </source>
</evidence>